<dbReference type="RefSeq" id="WP_245816540.1">
    <property type="nucleotide sequence ID" value="NZ_JAXAVV010000002.1"/>
</dbReference>
<dbReference type="InterPro" id="IPR036388">
    <property type="entry name" value="WH-like_DNA-bd_sf"/>
</dbReference>
<sequence length="171" mass="19327">MPLRREQMAAVSNIHRAATAIRQHLENSVLRTSDLTWTGFVVLWVVWIWGEMETRYVAEEAGISKGTLTGVAKTLQSRGLLERMGHPTDGRLAVLRLTPEGEELMADLFPKFNEEEVFVSDPLESSEAQSLAEMLRRMVTHLEANGEQRRLDLRGDTPLPPRRSGRRAKHG</sequence>
<dbReference type="Pfam" id="PF01047">
    <property type="entry name" value="MarR"/>
    <property type="match status" value="1"/>
</dbReference>
<organism evidence="3 4">
    <name type="scientific">Lentzea kristufekii</name>
    <dbReference type="NCBI Taxonomy" id="3095430"/>
    <lineage>
        <taxon>Bacteria</taxon>
        <taxon>Bacillati</taxon>
        <taxon>Actinomycetota</taxon>
        <taxon>Actinomycetes</taxon>
        <taxon>Pseudonocardiales</taxon>
        <taxon>Pseudonocardiaceae</taxon>
        <taxon>Lentzea</taxon>
    </lineage>
</organism>
<evidence type="ECO:0000313" key="4">
    <source>
        <dbReference type="Proteomes" id="UP001271792"/>
    </source>
</evidence>
<evidence type="ECO:0000256" key="1">
    <source>
        <dbReference type="SAM" id="MobiDB-lite"/>
    </source>
</evidence>
<dbReference type="SUPFAM" id="SSF46785">
    <property type="entry name" value="Winged helix' DNA-binding domain"/>
    <property type="match status" value="1"/>
</dbReference>
<dbReference type="InterPro" id="IPR036390">
    <property type="entry name" value="WH_DNA-bd_sf"/>
</dbReference>
<dbReference type="Gene3D" id="1.10.10.10">
    <property type="entry name" value="Winged helix-like DNA-binding domain superfamily/Winged helix DNA-binding domain"/>
    <property type="match status" value="1"/>
</dbReference>
<dbReference type="PANTHER" id="PTHR33164">
    <property type="entry name" value="TRANSCRIPTIONAL REGULATOR, MARR FAMILY"/>
    <property type="match status" value="1"/>
</dbReference>
<dbReference type="InterPro" id="IPR000835">
    <property type="entry name" value="HTH_MarR-typ"/>
</dbReference>
<comment type="caution">
    <text evidence="3">The sequence shown here is derived from an EMBL/GenBank/DDBJ whole genome shotgun (WGS) entry which is preliminary data.</text>
</comment>
<evidence type="ECO:0000259" key="2">
    <source>
        <dbReference type="PROSITE" id="PS50995"/>
    </source>
</evidence>
<reference evidence="3 4" key="1">
    <citation type="submission" date="2023-11" db="EMBL/GenBank/DDBJ databases">
        <title>Lentzea sokolovensis, sp. nov., Lentzea kristufkii, sp. nov., and Lentzea miocenensis, sp. nov., rare actinobacteria from Sokolov Coal Basin, Miocene lacustrine sediment, Czech Republic.</title>
        <authorList>
            <person name="Lara A."/>
            <person name="Kotroba L."/>
            <person name="Nouioui I."/>
            <person name="Neumann-Schaal M."/>
            <person name="Mast Y."/>
            <person name="Chronakova A."/>
        </authorList>
    </citation>
    <scope>NUCLEOTIDE SEQUENCE [LARGE SCALE GENOMIC DNA]</scope>
    <source>
        <strain evidence="3 4">BCCO 10_0798</strain>
    </source>
</reference>
<dbReference type="SMART" id="SM00347">
    <property type="entry name" value="HTH_MARR"/>
    <property type="match status" value="1"/>
</dbReference>
<proteinExistence type="predicted"/>
<dbReference type="EMBL" id="JAXAVV010000002">
    <property type="protein sequence ID" value="MDX8048888.1"/>
    <property type="molecule type" value="Genomic_DNA"/>
</dbReference>
<evidence type="ECO:0000313" key="3">
    <source>
        <dbReference type="EMBL" id="MDX8048888.1"/>
    </source>
</evidence>
<feature type="region of interest" description="Disordered" evidence="1">
    <location>
        <begin position="146"/>
        <end position="171"/>
    </location>
</feature>
<gene>
    <name evidence="3" type="ORF">SK571_05815</name>
</gene>
<dbReference type="Proteomes" id="UP001271792">
    <property type="component" value="Unassembled WGS sequence"/>
</dbReference>
<accession>A0ABU4TKS0</accession>
<feature type="domain" description="HTH marR-type" evidence="2">
    <location>
        <begin position="7"/>
        <end position="140"/>
    </location>
</feature>
<dbReference type="PRINTS" id="PR00598">
    <property type="entry name" value="HTHMARR"/>
</dbReference>
<dbReference type="PROSITE" id="PS50995">
    <property type="entry name" value="HTH_MARR_2"/>
    <property type="match status" value="1"/>
</dbReference>
<dbReference type="InterPro" id="IPR039422">
    <property type="entry name" value="MarR/SlyA-like"/>
</dbReference>
<protein>
    <submittedName>
        <fullName evidence="3">MarR family transcriptional regulator</fullName>
    </submittedName>
</protein>
<name>A0ABU4TKS0_9PSEU</name>
<dbReference type="PANTHER" id="PTHR33164:SF89">
    <property type="entry name" value="MARR FAMILY REGULATORY PROTEIN"/>
    <property type="match status" value="1"/>
</dbReference>
<feature type="compositionally biased region" description="Basic and acidic residues" evidence="1">
    <location>
        <begin position="146"/>
        <end position="155"/>
    </location>
</feature>
<keyword evidence="4" id="KW-1185">Reference proteome</keyword>